<dbReference type="Proteomes" id="UP000886632">
    <property type="component" value="Unassembled WGS sequence"/>
</dbReference>
<comment type="subcellular location">
    <subcellularLocation>
        <location evidence="1">Cell membrane</location>
        <topology evidence="1">Multi-pass membrane protein</topology>
    </subcellularLocation>
</comment>
<feature type="region of interest" description="Disordered" evidence="5">
    <location>
        <begin position="448"/>
        <end position="475"/>
    </location>
</feature>
<feature type="transmembrane region" description="Helical" evidence="6">
    <location>
        <begin position="392"/>
        <end position="415"/>
    </location>
</feature>
<protein>
    <submittedName>
        <fullName evidence="8">MFS transporter</fullName>
    </submittedName>
</protein>
<feature type="domain" description="Major facilitator superfamily (MFS) profile" evidence="7">
    <location>
        <begin position="25"/>
        <end position="447"/>
    </location>
</feature>
<feature type="transmembrane region" description="Helical" evidence="6">
    <location>
        <begin position="151"/>
        <end position="175"/>
    </location>
</feature>
<evidence type="ECO:0000313" key="8">
    <source>
        <dbReference type="EMBL" id="MBL0002549.1"/>
    </source>
</evidence>
<evidence type="ECO:0000256" key="4">
    <source>
        <dbReference type="ARBA" id="ARBA00023136"/>
    </source>
</evidence>
<feature type="transmembrane region" description="Helical" evidence="6">
    <location>
        <begin position="300"/>
        <end position="323"/>
    </location>
</feature>
<evidence type="ECO:0000256" key="5">
    <source>
        <dbReference type="SAM" id="MobiDB-lite"/>
    </source>
</evidence>
<dbReference type="EMBL" id="JADKGK010000004">
    <property type="protein sequence ID" value="MBL0002549.1"/>
    <property type="molecule type" value="Genomic_DNA"/>
</dbReference>
<keyword evidence="2 6" id="KW-0812">Transmembrane</keyword>
<dbReference type="PROSITE" id="PS50850">
    <property type="entry name" value="MFS"/>
    <property type="match status" value="1"/>
</dbReference>
<feature type="transmembrane region" description="Helical" evidence="6">
    <location>
        <begin position="21"/>
        <end position="40"/>
    </location>
</feature>
<evidence type="ECO:0000256" key="1">
    <source>
        <dbReference type="ARBA" id="ARBA00004651"/>
    </source>
</evidence>
<evidence type="ECO:0000256" key="2">
    <source>
        <dbReference type="ARBA" id="ARBA00022692"/>
    </source>
</evidence>
<feature type="transmembrane region" description="Helical" evidence="6">
    <location>
        <begin position="330"/>
        <end position="351"/>
    </location>
</feature>
<proteinExistence type="predicted"/>
<feature type="transmembrane region" description="Helical" evidence="6">
    <location>
        <begin position="92"/>
        <end position="111"/>
    </location>
</feature>
<feature type="transmembrane region" description="Helical" evidence="6">
    <location>
        <begin position="421"/>
        <end position="442"/>
    </location>
</feature>
<evidence type="ECO:0000313" key="9">
    <source>
        <dbReference type="Proteomes" id="UP000886632"/>
    </source>
</evidence>
<dbReference type="PANTHER" id="PTHR11360:SF284">
    <property type="entry name" value="EG:103B4.3 PROTEIN-RELATED"/>
    <property type="match status" value="1"/>
</dbReference>
<reference evidence="8" key="1">
    <citation type="submission" date="2020-10" db="EMBL/GenBank/DDBJ databases">
        <title>Connecting structure to function with the recovery of over 1000 high-quality activated sludge metagenome-assembled genomes encoding full-length rRNA genes using long-read sequencing.</title>
        <authorList>
            <person name="Singleton C.M."/>
            <person name="Petriglieri F."/>
            <person name="Kristensen J.M."/>
            <person name="Kirkegaard R.H."/>
            <person name="Michaelsen T.Y."/>
            <person name="Andersen M.H."/>
            <person name="Karst S.M."/>
            <person name="Dueholm M.S."/>
            <person name="Nielsen P.H."/>
            <person name="Albertsen M."/>
        </authorList>
    </citation>
    <scope>NUCLEOTIDE SEQUENCE</scope>
    <source>
        <strain evidence="8">Ribe_18-Q3-R11-54_MAXAC.001</strain>
    </source>
</reference>
<comment type="caution">
    <text evidence="8">The sequence shown here is derived from an EMBL/GenBank/DDBJ whole genome shotgun (WGS) entry which is preliminary data.</text>
</comment>
<dbReference type="CDD" id="cd17355">
    <property type="entry name" value="MFS_YcxA_like"/>
    <property type="match status" value="1"/>
</dbReference>
<name>A0A9D7XV76_9MICO</name>
<dbReference type="InterPro" id="IPR011701">
    <property type="entry name" value="MFS"/>
</dbReference>
<accession>A0A9D7XV76</accession>
<dbReference type="InterPro" id="IPR020846">
    <property type="entry name" value="MFS_dom"/>
</dbReference>
<feature type="compositionally biased region" description="Polar residues" evidence="5">
    <location>
        <begin position="466"/>
        <end position="475"/>
    </location>
</feature>
<feature type="transmembrane region" description="Helical" evidence="6">
    <location>
        <begin position="357"/>
        <end position="380"/>
    </location>
</feature>
<feature type="transmembrane region" description="Helical" evidence="6">
    <location>
        <begin position="265"/>
        <end position="288"/>
    </location>
</feature>
<sequence length="475" mass="49578">MRAAQPEENPWRPSTRSRPIHRAWWVALAVLGALVAAAGFRSSTGALIEPLEHEFGWSRTMTSGAVTANLVIYGLTAPFAAALMERLGLRRVIVAALLLVGIGSGLTTVMTSPWQLWVLWGGFVGLGAGAMALVLRSVVANRWFESRRGLVTGLFSAASSTGQLVFLPAIAALAAGPGWRYAALVVAGAAFAIIPVIVLVVADRPADVGVRPYGAAPESKPESVVTPTAVVSGRHTEDTGGGPAAAAPARIALQTLGEASHRLSFWLLAGTFFICGWSTNGLIGTHFIPAAHDHGMPPTTAAGLLALIGIFDIAGTVASGWLTDRVDPRLLLVGYYVLRGLSLLVVPSVLGPGVEPSLFLFIVFYGLDWVATVPPTMALCRAHFGLERSSIVFGWVFAAHMVGAGIAATFAGWVRQSSGDYFWAWLTAGILCLIAGFACLAIPRRAPEGARSPGTTPDDAGPSAGQRGSVTKSSA</sequence>
<keyword evidence="3 6" id="KW-1133">Transmembrane helix</keyword>
<dbReference type="GO" id="GO:0022857">
    <property type="term" value="F:transmembrane transporter activity"/>
    <property type="evidence" value="ECO:0007669"/>
    <property type="project" value="InterPro"/>
</dbReference>
<dbReference type="PANTHER" id="PTHR11360">
    <property type="entry name" value="MONOCARBOXYLATE TRANSPORTER"/>
    <property type="match status" value="1"/>
</dbReference>
<evidence type="ECO:0000259" key="7">
    <source>
        <dbReference type="PROSITE" id="PS50850"/>
    </source>
</evidence>
<dbReference type="Pfam" id="PF07690">
    <property type="entry name" value="MFS_1"/>
    <property type="match status" value="1"/>
</dbReference>
<dbReference type="AlphaFoldDB" id="A0A9D7XV76"/>
<dbReference type="GO" id="GO:0005886">
    <property type="term" value="C:plasma membrane"/>
    <property type="evidence" value="ECO:0007669"/>
    <property type="project" value="UniProtKB-SubCell"/>
</dbReference>
<keyword evidence="4 6" id="KW-0472">Membrane</keyword>
<evidence type="ECO:0000256" key="6">
    <source>
        <dbReference type="SAM" id="Phobius"/>
    </source>
</evidence>
<feature type="transmembrane region" description="Helical" evidence="6">
    <location>
        <begin position="181"/>
        <end position="202"/>
    </location>
</feature>
<feature type="transmembrane region" description="Helical" evidence="6">
    <location>
        <begin position="117"/>
        <end position="139"/>
    </location>
</feature>
<dbReference type="SUPFAM" id="SSF103473">
    <property type="entry name" value="MFS general substrate transporter"/>
    <property type="match status" value="1"/>
</dbReference>
<dbReference type="InterPro" id="IPR050327">
    <property type="entry name" value="Proton-linked_MCT"/>
</dbReference>
<dbReference type="InterPro" id="IPR036259">
    <property type="entry name" value="MFS_trans_sf"/>
</dbReference>
<evidence type="ECO:0000256" key="3">
    <source>
        <dbReference type="ARBA" id="ARBA00022989"/>
    </source>
</evidence>
<organism evidence="8 9">
    <name type="scientific">Candidatus Phosphoribacter hodrii</name>
    <dbReference type="NCBI Taxonomy" id="2953743"/>
    <lineage>
        <taxon>Bacteria</taxon>
        <taxon>Bacillati</taxon>
        <taxon>Actinomycetota</taxon>
        <taxon>Actinomycetes</taxon>
        <taxon>Micrococcales</taxon>
        <taxon>Dermatophilaceae</taxon>
        <taxon>Candidatus Phosphoribacter</taxon>
    </lineage>
</organism>
<dbReference type="Gene3D" id="1.20.1250.20">
    <property type="entry name" value="MFS general substrate transporter like domains"/>
    <property type="match status" value="2"/>
</dbReference>
<feature type="transmembrane region" description="Helical" evidence="6">
    <location>
        <begin position="60"/>
        <end position="80"/>
    </location>
</feature>
<gene>
    <name evidence="8" type="ORF">IPP00_00600</name>
</gene>